<evidence type="ECO:0000256" key="10">
    <source>
        <dbReference type="ARBA" id="ARBA00024323"/>
    </source>
</evidence>
<dbReference type="PANTHER" id="PTHR12497:SF0">
    <property type="entry name" value="TAFAZZIN"/>
    <property type="match status" value="1"/>
</dbReference>
<reference evidence="15 16" key="1">
    <citation type="submission" date="2023-08" db="EMBL/GenBank/DDBJ databases">
        <title>Annotated Genome Sequence of Vanrija albida AlHP1.</title>
        <authorList>
            <person name="Herzog R."/>
        </authorList>
    </citation>
    <scope>NUCLEOTIDE SEQUENCE [LARGE SCALE GENOMIC DNA]</scope>
    <source>
        <strain evidence="15 16">AlHP1</strain>
    </source>
</reference>
<evidence type="ECO:0000313" key="15">
    <source>
        <dbReference type="EMBL" id="KAL1409702.1"/>
    </source>
</evidence>
<dbReference type="PRINTS" id="PR00979">
    <property type="entry name" value="TAFAZZIN"/>
</dbReference>
<dbReference type="Proteomes" id="UP001565368">
    <property type="component" value="Unassembled WGS sequence"/>
</dbReference>
<organism evidence="15 16">
    <name type="scientific">Vanrija albida</name>
    <dbReference type="NCBI Taxonomy" id="181172"/>
    <lineage>
        <taxon>Eukaryota</taxon>
        <taxon>Fungi</taxon>
        <taxon>Dikarya</taxon>
        <taxon>Basidiomycota</taxon>
        <taxon>Agaricomycotina</taxon>
        <taxon>Tremellomycetes</taxon>
        <taxon>Trichosporonales</taxon>
        <taxon>Trichosporonaceae</taxon>
        <taxon>Vanrija</taxon>
    </lineage>
</organism>
<feature type="domain" description="Phospholipid/glycerol acyltransferase" evidence="14">
    <location>
        <begin position="75"/>
        <end position="211"/>
    </location>
</feature>
<dbReference type="InterPro" id="IPR000872">
    <property type="entry name" value="Tafazzin"/>
</dbReference>
<evidence type="ECO:0000256" key="12">
    <source>
        <dbReference type="RuleBase" id="RU365062"/>
    </source>
</evidence>
<dbReference type="PANTHER" id="PTHR12497">
    <property type="entry name" value="TAZ PROTEIN TAFAZZIN"/>
    <property type="match status" value="1"/>
</dbReference>
<evidence type="ECO:0000256" key="5">
    <source>
        <dbReference type="ARBA" id="ARBA00022792"/>
    </source>
</evidence>
<protein>
    <recommendedName>
        <fullName evidence="12">Tafazzin family protein</fullName>
    </recommendedName>
</protein>
<evidence type="ECO:0000259" key="14">
    <source>
        <dbReference type="SMART" id="SM00563"/>
    </source>
</evidence>
<comment type="similarity">
    <text evidence="2 12">Belongs to the taffazin family.</text>
</comment>
<comment type="caution">
    <text evidence="15">The sequence shown here is derived from an EMBL/GenBank/DDBJ whole genome shotgun (WGS) entry which is preliminary data.</text>
</comment>
<evidence type="ECO:0000256" key="2">
    <source>
        <dbReference type="ARBA" id="ARBA00010524"/>
    </source>
</evidence>
<keyword evidence="9 15" id="KW-0012">Acyltransferase</keyword>
<sequence length="325" mass="35480">MPPPPSSLLSAATLSFIGFPCKAFLNLTTQGYHVHGSQHLLKALAQRNDAIDVAEAGDADGVVEIDGEKPFRRGIITVCNHNSVVDDPMMWSFLPTSNFFPLASPQTTCLNTRWTLGASDIMFTSAPTAKFFTAGQVIETVRGGGIYQKAVDTAIQRVEEGAWVHIFPEGKVNQKFSHPAGGLLRFKWGVGRIIMDSRVMPEIVPIWISGFDQIMDEHRGFPRFVPRGGAKVSVTIGESIRPQVEAVVNAHRAQGAKPSGPTHVDGDAAAHDADRETRIQITQMLQDAVQALGEKVETAEGRFERGEWSQSRARVEEPVEEKAKA</sequence>
<dbReference type="SMART" id="SM00563">
    <property type="entry name" value="PlsC"/>
    <property type="match status" value="1"/>
</dbReference>
<comment type="catalytic activity">
    <reaction evidence="11">
        <text>1'-[1,2-diacyl-sn-glycero-3-phospho],3'-[1-acyl-sn-glycero-3-phospho]-glycerol + a 1,2-diacyl-sn-glycero-3-phosphocholine = a cardiolipin + a 1-acyl-sn-glycero-3-phosphocholine</text>
        <dbReference type="Rhea" id="RHEA:33731"/>
        <dbReference type="ChEBI" id="CHEBI:57643"/>
        <dbReference type="ChEBI" id="CHEBI:58168"/>
        <dbReference type="ChEBI" id="CHEBI:62237"/>
        <dbReference type="ChEBI" id="CHEBI:64743"/>
    </reaction>
    <physiologicalReaction direction="left-to-right" evidence="11">
        <dbReference type="Rhea" id="RHEA:33732"/>
    </physiologicalReaction>
    <physiologicalReaction direction="right-to-left" evidence="11">
        <dbReference type="Rhea" id="RHEA:33733"/>
    </physiologicalReaction>
</comment>
<dbReference type="SUPFAM" id="SSF69593">
    <property type="entry name" value="Glycerol-3-phosphate (1)-acyltransferase"/>
    <property type="match status" value="1"/>
</dbReference>
<evidence type="ECO:0000256" key="3">
    <source>
        <dbReference type="ARBA" id="ARBA00022679"/>
    </source>
</evidence>
<dbReference type="CDD" id="cd07989">
    <property type="entry name" value="LPLAT_AGPAT-like"/>
    <property type="match status" value="1"/>
</dbReference>
<keyword evidence="3" id="KW-0808">Transferase</keyword>
<dbReference type="EMBL" id="JBBXJM010000003">
    <property type="protein sequence ID" value="KAL1409702.1"/>
    <property type="molecule type" value="Genomic_DNA"/>
</dbReference>
<comment type="subcellular location">
    <subcellularLocation>
        <location evidence="1">Mitochondrion inner membrane</location>
        <topology evidence="1">Peripheral membrane protein</topology>
        <orientation evidence="1">Intermembrane side</orientation>
    </subcellularLocation>
    <subcellularLocation>
        <location evidence="10">Mitochondrion outer membrane</location>
        <topology evidence="10">Peripheral membrane protein</topology>
        <orientation evidence="10">Intermembrane side</orientation>
    </subcellularLocation>
</comment>
<evidence type="ECO:0000256" key="1">
    <source>
        <dbReference type="ARBA" id="ARBA00004137"/>
    </source>
</evidence>
<evidence type="ECO:0000256" key="8">
    <source>
        <dbReference type="ARBA" id="ARBA00023136"/>
    </source>
</evidence>
<dbReference type="InterPro" id="IPR002123">
    <property type="entry name" value="Plipid/glycerol_acylTrfase"/>
</dbReference>
<keyword evidence="5" id="KW-0999">Mitochondrion inner membrane</keyword>
<keyword evidence="6" id="KW-0443">Lipid metabolism</keyword>
<evidence type="ECO:0000256" key="13">
    <source>
        <dbReference type="SAM" id="MobiDB-lite"/>
    </source>
</evidence>
<feature type="region of interest" description="Disordered" evidence="13">
    <location>
        <begin position="253"/>
        <end position="272"/>
    </location>
</feature>
<feature type="region of interest" description="Disordered" evidence="13">
    <location>
        <begin position="298"/>
        <end position="325"/>
    </location>
</feature>
<keyword evidence="7" id="KW-0496">Mitochondrion</keyword>
<evidence type="ECO:0000256" key="11">
    <source>
        <dbReference type="ARBA" id="ARBA00047906"/>
    </source>
</evidence>
<keyword evidence="8" id="KW-0472">Membrane</keyword>
<evidence type="ECO:0000256" key="9">
    <source>
        <dbReference type="ARBA" id="ARBA00023315"/>
    </source>
</evidence>
<evidence type="ECO:0000313" key="16">
    <source>
        <dbReference type="Proteomes" id="UP001565368"/>
    </source>
</evidence>
<evidence type="ECO:0000256" key="7">
    <source>
        <dbReference type="ARBA" id="ARBA00023128"/>
    </source>
</evidence>
<dbReference type="Pfam" id="PF01553">
    <property type="entry name" value="Acyltransferase"/>
    <property type="match status" value="1"/>
</dbReference>
<dbReference type="GO" id="GO:0016746">
    <property type="term" value="F:acyltransferase activity"/>
    <property type="evidence" value="ECO:0007669"/>
    <property type="project" value="UniProtKB-KW"/>
</dbReference>
<evidence type="ECO:0000256" key="4">
    <source>
        <dbReference type="ARBA" id="ARBA00022787"/>
    </source>
</evidence>
<evidence type="ECO:0000256" key="6">
    <source>
        <dbReference type="ARBA" id="ARBA00023098"/>
    </source>
</evidence>
<dbReference type="GeneID" id="95984741"/>
<dbReference type="RefSeq" id="XP_069209646.1">
    <property type="nucleotide sequence ID" value="XM_069352228.1"/>
</dbReference>
<keyword evidence="4" id="KW-1000">Mitochondrion outer membrane</keyword>
<proteinExistence type="inferred from homology"/>
<accession>A0ABR3Q5F7</accession>
<keyword evidence="16" id="KW-1185">Reference proteome</keyword>
<gene>
    <name evidence="15" type="primary">TAZ1</name>
    <name evidence="15" type="ORF">Q8F55_003698</name>
</gene>
<name>A0ABR3Q5F7_9TREE</name>